<dbReference type="EMBL" id="JBHSGF010000001">
    <property type="protein sequence ID" value="MFC4553923.1"/>
    <property type="molecule type" value="Genomic_DNA"/>
</dbReference>
<reference evidence="3" key="1">
    <citation type="journal article" date="2019" name="Int. J. Syst. Evol. Microbiol.">
        <title>The Global Catalogue of Microorganisms (GCM) 10K type strain sequencing project: providing services to taxonomists for standard genome sequencing and annotation.</title>
        <authorList>
            <consortium name="The Broad Institute Genomics Platform"/>
            <consortium name="The Broad Institute Genome Sequencing Center for Infectious Disease"/>
            <person name="Wu L."/>
            <person name="Ma J."/>
        </authorList>
    </citation>
    <scope>NUCLEOTIDE SEQUENCE [LARGE SCALE GENOMIC DNA]</scope>
    <source>
        <strain evidence="3">JCM 3369</strain>
    </source>
</reference>
<dbReference type="PANTHER" id="PTHR42791">
    <property type="entry name" value="GNAT FAMILY ACETYLTRANSFERASE"/>
    <property type="match status" value="1"/>
</dbReference>
<proteinExistence type="predicted"/>
<protein>
    <submittedName>
        <fullName evidence="2">GNAT family N-acetyltransferase</fullName>
        <ecNumber evidence="2">2.3.-.-</ecNumber>
    </submittedName>
</protein>
<organism evidence="2 3">
    <name type="scientific">Georgenia faecalis</name>
    <dbReference type="NCBI Taxonomy" id="2483799"/>
    <lineage>
        <taxon>Bacteria</taxon>
        <taxon>Bacillati</taxon>
        <taxon>Actinomycetota</taxon>
        <taxon>Actinomycetes</taxon>
        <taxon>Micrococcales</taxon>
        <taxon>Bogoriellaceae</taxon>
        <taxon>Georgenia</taxon>
    </lineage>
</organism>
<evidence type="ECO:0000259" key="1">
    <source>
        <dbReference type="PROSITE" id="PS51186"/>
    </source>
</evidence>
<name>A0ABV9D6I0_9MICO</name>
<dbReference type="InterPro" id="IPR000182">
    <property type="entry name" value="GNAT_dom"/>
</dbReference>
<sequence length="207" mass="22635">MDTTAPVPTASVRIAPVLASEREAAAALAARAMRNNPMHVAALGPNGRRRVDVMHRAFTAMLADRPVLGAWQGERLVGVAAHTASPRCQPDARQLVRLMPTVAQARTSTPRLLRWLATWGRHDPATPHSHLGPVAVDPRFRGRGIGSALLGRYVKDLDDGGTPGYLETDRLANVRLYRRFGFEVVHQAGVLGVPNWFMVRPPGRQRP</sequence>
<dbReference type="SUPFAM" id="SSF55729">
    <property type="entry name" value="Acyl-CoA N-acyltransferases (Nat)"/>
    <property type="match status" value="1"/>
</dbReference>
<dbReference type="InterPro" id="IPR052523">
    <property type="entry name" value="Trichothecene_AcTrans"/>
</dbReference>
<evidence type="ECO:0000313" key="2">
    <source>
        <dbReference type="EMBL" id="MFC4553923.1"/>
    </source>
</evidence>
<dbReference type="RefSeq" id="WP_164471295.1">
    <property type="nucleotide sequence ID" value="NZ_CP033325.1"/>
</dbReference>
<dbReference type="PROSITE" id="PS51186">
    <property type="entry name" value="GNAT"/>
    <property type="match status" value="1"/>
</dbReference>
<dbReference type="Proteomes" id="UP001595955">
    <property type="component" value="Unassembled WGS sequence"/>
</dbReference>
<evidence type="ECO:0000313" key="3">
    <source>
        <dbReference type="Proteomes" id="UP001595955"/>
    </source>
</evidence>
<feature type="domain" description="N-acetyltransferase" evidence="1">
    <location>
        <begin position="53"/>
        <end position="203"/>
    </location>
</feature>
<dbReference type="GO" id="GO:0016746">
    <property type="term" value="F:acyltransferase activity"/>
    <property type="evidence" value="ECO:0007669"/>
    <property type="project" value="UniProtKB-KW"/>
</dbReference>
<dbReference type="Pfam" id="PF00583">
    <property type="entry name" value="Acetyltransf_1"/>
    <property type="match status" value="1"/>
</dbReference>
<dbReference type="CDD" id="cd04301">
    <property type="entry name" value="NAT_SF"/>
    <property type="match status" value="1"/>
</dbReference>
<gene>
    <name evidence="2" type="ORF">ACFO3F_01560</name>
</gene>
<dbReference type="EC" id="2.3.-.-" evidence="2"/>
<accession>A0ABV9D6I0</accession>
<keyword evidence="2" id="KW-0808">Transferase</keyword>
<comment type="caution">
    <text evidence="2">The sequence shown here is derived from an EMBL/GenBank/DDBJ whole genome shotgun (WGS) entry which is preliminary data.</text>
</comment>
<dbReference type="PANTHER" id="PTHR42791:SF1">
    <property type="entry name" value="N-ACETYLTRANSFERASE DOMAIN-CONTAINING PROTEIN"/>
    <property type="match status" value="1"/>
</dbReference>
<keyword evidence="3" id="KW-1185">Reference proteome</keyword>
<dbReference type="Gene3D" id="3.40.630.30">
    <property type="match status" value="1"/>
</dbReference>
<dbReference type="InterPro" id="IPR016181">
    <property type="entry name" value="Acyl_CoA_acyltransferase"/>
</dbReference>
<keyword evidence="2" id="KW-0012">Acyltransferase</keyword>